<dbReference type="InterPro" id="IPR050584">
    <property type="entry name" value="Cholesterol_7-desaturase"/>
</dbReference>
<keyword evidence="7" id="KW-0503">Monooxygenase</keyword>
<keyword evidence="3" id="KW-0560">Oxidoreductase</keyword>
<sequence>MNAPAKDASAPFVAPGLEDAPLNQWWVAASREEVGRAPLSRQILGRSIVLYRTEAGEVAALPDRCPHRLMPLSQGWLIGDRLRCAYHGFEFGPDGRCAHIPSQGVVPGTMRIRPYPVVEHGLWVWLWPGDPELADPALLPPDYARPGYDSFVHFQASVKCHFLKLQENLLDSTHPTFLHEGMFDDGELANSPQKVEADERFIRLTRETQPQLPNEMTAQSFSLPRDQRAVRAVICEGHAPSRNVVITRFTFPDRPDAPPHELISELPVTPANGKLCYQWWASIASYPLRDTDGMTTIFRQAMNQDIVALELIEDRIAEGDPAAIEISVRADEAALRWRRMVRGMAQAGSAATAGPALRASEA</sequence>
<dbReference type="GO" id="GO:0008168">
    <property type="term" value="F:methyltransferase activity"/>
    <property type="evidence" value="ECO:0007669"/>
    <property type="project" value="UniProtKB-KW"/>
</dbReference>
<evidence type="ECO:0000259" key="6">
    <source>
        <dbReference type="PROSITE" id="PS51296"/>
    </source>
</evidence>
<keyword evidence="8" id="KW-1185">Reference proteome</keyword>
<dbReference type="Gene3D" id="3.90.380.10">
    <property type="entry name" value="Naphthalene 1,2-dioxygenase Alpha Subunit, Chain A, domain 1"/>
    <property type="match status" value="1"/>
</dbReference>
<protein>
    <submittedName>
        <fullName evidence="7">Vanillate O-demethylase monooxygenase subunit</fullName>
    </submittedName>
</protein>
<dbReference type="RefSeq" id="WP_079648255.1">
    <property type="nucleotide sequence ID" value="NZ_FUYM01000004.1"/>
</dbReference>
<dbReference type="GO" id="GO:0046872">
    <property type="term" value="F:metal ion binding"/>
    <property type="evidence" value="ECO:0007669"/>
    <property type="project" value="UniProtKB-KW"/>
</dbReference>
<evidence type="ECO:0000256" key="1">
    <source>
        <dbReference type="ARBA" id="ARBA00022714"/>
    </source>
</evidence>
<feature type="domain" description="Rieske" evidence="6">
    <location>
        <begin position="25"/>
        <end position="126"/>
    </location>
</feature>
<dbReference type="PANTHER" id="PTHR21266">
    <property type="entry name" value="IRON-SULFUR DOMAIN CONTAINING PROTEIN"/>
    <property type="match status" value="1"/>
</dbReference>
<accession>A0A1T5CWI5</accession>
<keyword evidence="2" id="KW-0479">Metal-binding</keyword>
<evidence type="ECO:0000256" key="5">
    <source>
        <dbReference type="ARBA" id="ARBA00023014"/>
    </source>
</evidence>
<keyword evidence="5" id="KW-0411">Iron-sulfur</keyword>
<reference evidence="8" key="1">
    <citation type="submission" date="2017-02" db="EMBL/GenBank/DDBJ databases">
        <authorList>
            <person name="Varghese N."/>
            <person name="Submissions S."/>
        </authorList>
    </citation>
    <scope>NUCLEOTIDE SEQUENCE [LARGE SCALE GENOMIC DNA]</scope>
    <source>
        <strain evidence="8">UM2</strain>
    </source>
</reference>
<dbReference type="OrthoDB" id="9800776at2"/>
<gene>
    <name evidence="7" type="ORF">SAMN06295920_104368</name>
</gene>
<dbReference type="GO" id="GO:0032259">
    <property type="term" value="P:methylation"/>
    <property type="evidence" value="ECO:0007669"/>
    <property type="project" value="UniProtKB-KW"/>
</dbReference>
<keyword evidence="1" id="KW-0001">2Fe-2S</keyword>
<dbReference type="Pfam" id="PF19112">
    <property type="entry name" value="VanA_C"/>
    <property type="match status" value="1"/>
</dbReference>
<dbReference type="GO" id="GO:0051537">
    <property type="term" value="F:2 iron, 2 sulfur cluster binding"/>
    <property type="evidence" value="ECO:0007669"/>
    <property type="project" value="UniProtKB-KW"/>
</dbReference>
<dbReference type="PANTHER" id="PTHR21266:SF60">
    <property type="entry name" value="3-KETOSTEROID-9-ALPHA-MONOOXYGENASE, OXYGENASE COMPONENT"/>
    <property type="match status" value="1"/>
</dbReference>
<dbReference type="AlphaFoldDB" id="A0A1T5CWI5"/>
<dbReference type="EMBL" id="FUYM01000004">
    <property type="protein sequence ID" value="SKB63794.1"/>
    <property type="molecule type" value="Genomic_DNA"/>
</dbReference>
<dbReference type="SUPFAM" id="SSF55961">
    <property type="entry name" value="Bet v1-like"/>
    <property type="match status" value="1"/>
</dbReference>
<dbReference type="Pfam" id="PF00355">
    <property type="entry name" value="Rieske"/>
    <property type="match status" value="1"/>
</dbReference>
<evidence type="ECO:0000256" key="2">
    <source>
        <dbReference type="ARBA" id="ARBA00022723"/>
    </source>
</evidence>
<keyword evidence="7" id="KW-0489">Methyltransferase</keyword>
<evidence type="ECO:0000313" key="7">
    <source>
        <dbReference type="EMBL" id="SKB63794.1"/>
    </source>
</evidence>
<name>A0A1T5CWI5_9SPHN</name>
<evidence type="ECO:0000256" key="4">
    <source>
        <dbReference type="ARBA" id="ARBA00023004"/>
    </source>
</evidence>
<evidence type="ECO:0000256" key="3">
    <source>
        <dbReference type="ARBA" id="ARBA00023002"/>
    </source>
</evidence>
<dbReference type="InterPro" id="IPR044043">
    <property type="entry name" value="VanA_C_cat"/>
</dbReference>
<organism evidence="7 8">
    <name type="scientific">Rhizorhabdus histidinilytica</name>
    <dbReference type="NCBI Taxonomy" id="439228"/>
    <lineage>
        <taxon>Bacteria</taxon>
        <taxon>Pseudomonadati</taxon>
        <taxon>Pseudomonadota</taxon>
        <taxon>Alphaproteobacteria</taxon>
        <taxon>Sphingomonadales</taxon>
        <taxon>Sphingomonadaceae</taxon>
        <taxon>Rhizorhabdus</taxon>
    </lineage>
</organism>
<evidence type="ECO:0000313" key="8">
    <source>
        <dbReference type="Proteomes" id="UP000189818"/>
    </source>
</evidence>
<keyword evidence="4" id="KW-0408">Iron</keyword>
<keyword evidence="7" id="KW-0808">Transferase</keyword>
<dbReference type="Gene3D" id="2.102.10.10">
    <property type="entry name" value="Rieske [2Fe-2S] iron-sulphur domain"/>
    <property type="match status" value="1"/>
</dbReference>
<dbReference type="InterPro" id="IPR036922">
    <property type="entry name" value="Rieske_2Fe-2S_sf"/>
</dbReference>
<dbReference type="PROSITE" id="PS51296">
    <property type="entry name" value="RIESKE"/>
    <property type="match status" value="1"/>
</dbReference>
<dbReference type="SUPFAM" id="SSF50022">
    <property type="entry name" value="ISP domain"/>
    <property type="match status" value="1"/>
</dbReference>
<dbReference type="InterPro" id="IPR017941">
    <property type="entry name" value="Rieske_2Fe-2S"/>
</dbReference>
<dbReference type="GO" id="GO:0004497">
    <property type="term" value="F:monooxygenase activity"/>
    <property type="evidence" value="ECO:0007669"/>
    <property type="project" value="UniProtKB-KW"/>
</dbReference>
<dbReference type="Proteomes" id="UP000189818">
    <property type="component" value="Unassembled WGS sequence"/>
</dbReference>
<dbReference type="STRING" id="439228.SAMN06295920_104368"/>
<proteinExistence type="predicted"/>